<dbReference type="Proteomes" id="UP001500102">
    <property type="component" value="Unassembled WGS sequence"/>
</dbReference>
<organism evidence="1 2">
    <name type="scientific">Arthrobacter humicola</name>
    <dbReference type="NCBI Taxonomy" id="409291"/>
    <lineage>
        <taxon>Bacteria</taxon>
        <taxon>Bacillati</taxon>
        <taxon>Actinomycetota</taxon>
        <taxon>Actinomycetes</taxon>
        <taxon>Micrococcales</taxon>
        <taxon>Micrococcaceae</taxon>
        <taxon>Arthrobacter</taxon>
    </lineage>
</organism>
<evidence type="ECO:0000313" key="2">
    <source>
        <dbReference type="Proteomes" id="UP001500102"/>
    </source>
</evidence>
<protein>
    <submittedName>
        <fullName evidence="1">Uncharacterized protein</fullName>
    </submittedName>
</protein>
<sequence length="69" mass="7441">MHASGTVARSVYFPGKACFVGQAGRSPNRGRMWILGEIIRALLEAVTEAACEALFSGRDKKKQEDDAGD</sequence>
<evidence type="ECO:0000313" key="1">
    <source>
        <dbReference type="EMBL" id="GAA2143647.1"/>
    </source>
</evidence>
<proteinExistence type="predicted"/>
<gene>
    <name evidence="1" type="ORF">GCM10009825_34220</name>
</gene>
<keyword evidence="2" id="KW-1185">Reference proteome</keyword>
<name>A0ABP5L914_9MICC</name>
<comment type="caution">
    <text evidence="1">The sequence shown here is derived from an EMBL/GenBank/DDBJ whole genome shotgun (WGS) entry which is preliminary data.</text>
</comment>
<reference evidence="2" key="1">
    <citation type="journal article" date="2019" name="Int. J. Syst. Evol. Microbiol.">
        <title>The Global Catalogue of Microorganisms (GCM) 10K type strain sequencing project: providing services to taxonomists for standard genome sequencing and annotation.</title>
        <authorList>
            <consortium name="The Broad Institute Genomics Platform"/>
            <consortium name="The Broad Institute Genome Sequencing Center for Infectious Disease"/>
            <person name="Wu L."/>
            <person name="Ma J."/>
        </authorList>
    </citation>
    <scope>NUCLEOTIDE SEQUENCE [LARGE SCALE GENOMIC DNA]</scope>
    <source>
        <strain evidence="2">JCM 15921</strain>
    </source>
</reference>
<dbReference type="EMBL" id="BAAAQB010000041">
    <property type="protein sequence ID" value="GAA2143647.1"/>
    <property type="molecule type" value="Genomic_DNA"/>
</dbReference>
<accession>A0ABP5L914</accession>